<dbReference type="AlphaFoldDB" id="A0A2M7B9N2"/>
<dbReference type="PANTHER" id="PTHR30319">
    <property type="entry name" value="PHENYLACETIC ACID REGULATOR-RELATED TRANSCRIPTIONAL REPRESSOR"/>
    <property type="match status" value="1"/>
</dbReference>
<accession>A0A2M7B9N2</accession>
<gene>
    <name evidence="2" type="ORF">COS58_00220</name>
</gene>
<dbReference type="SUPFAM" id="SSF143430">
    <property type="entry name" value="TTP0101/SSO1404-like"/>
    <property type="match status" value="1"/>
</dbReference>
<dbReference type="PANTHER" id="PTHR30319:SF1">
    <property type="entry name" value="TRANSCRIPTIONAL REPRESSOR PAAX"/>
    <property type="match status" value="1"/>
</dbReference>
<dbReference type="InterPro" id="IPR048846">
    <property type="entry name" value="PaaX-like_central"/>
</dbReference>
<organism evidence="2 3">
    <name type="scientific">Candidatus Tagabacteria bacterium CG03_land_8_20_14_0_80_41_22</name>
    <dbReference type="NCBI Taxonomy" id="1975020"/>
    <lineage>
        <taxon>Bacteria</taxon>
        <taxon>Candidatus Tagaibacteriota</taxon>
    </lineage>
</organism>
<dbReference type="Gene3D" id="3.30.70.2650">
    <property type="match status" value="1"/>
</dbReference>
<dbReference type="Pfam" id="PF20803">
    <property type="entry name" value="PaaX_M"/>
    <property type="match status" value="1"/>
</dbReference>
<proteinExistence type="predicted"/>
<evidence type="ECO:0000313" key="2">
    <source>
        <dbReference type="EMBL" id="PIU99827.1"/>
    </source>
</evidence>
<dbReference type="GO" id="GO:0006351">
    <property type="term" value="P:DNA-templated transcription"/>
    <property type="evidence" value="ECO:0007669"/>
    <property type="project" value="TreeGrafter"/>
</dbReference>
<comment type="caution">
    <text evidence="2">The sequence shown here is derived from an EMBL/GenBank/DDBJ whole genome shotgun (WGS) entry which is preliminary data.</text>
</comment>
<dbReference type="Proteomes" id="UP000228561">
    <property type="component" value="Unassembled WGS sequence"/>
</dbReference>
<protein>
    <recommendedName>
        <fullName evidence="1">Transcriptional repressor PaaX-like central Cas2-like domain-containing protein</fullName>
    </recommendedName>
</protein>
<reference evidence="3" key="1">
    <citation type="submission" date="2017-09" db="EMBL/GenBank/DDBJ databases">
        <title>Depth-based differentiation of microbial function through sediment-hosted aquifers and enrichment of novel symbionts in the deep terrestrial subsurface.</title>
        <authorList>
            <person name="Probst A.J."/>
            <person name="Ladd B."/>
            <person name="Jarett J.K."/>
            <person name="Geller-Mcgrath D.E."/>
            <person name="Sieber C.M.K."/>
            <person name="Emerson J.B."/>
            <person name="Anantharaman K."/>
            <person name="Thomas B.C."/>
            <person name="Malmstrom R."/>
            <person name="Stieglmeier M."/>
            <person name="Klingl A."/>
            <person name="Woyke T."/>
            <person name="Ryan C.M."/>
            <person name="Banfield J.F."/>
        </authorList>
    </citation>
    <scope>NUCLEOTIDE SEQUENCE [LARGE SCALE GENOMIC DNA]</scope>
</reference>
<dbReference type="EMBL" id="PEVG01000002">
    <property type="protein sequence ID" value="PIU99827.1"/>
    <property type="molecule type" value="Genomic_DNA"/>
</dbReference>
<evidence type="ECO:0000313" key="3">
    <source>
        <dbReference type="Proteomes" id="UP000228561"/>
    </source>
</evidence>
<evidence type="ECO:0000259" key="1">
    <source>
        <dbReference type="Pfam" id="PF20803"/>
    </source>
</evidence>
<name>A0A2M7B9N2_9BACT</name>
<sequence>MPRRGPGVIQRKICLLLLGGLALSLSGSPRAYFQILKGISKEWQEIDKQSLRRAIKSLYESKLITERQNKDGSITIVLSENGKKKALTYQLDEMEIKKPIKWDKKWRIALFDIPEYRRKVRDALRNHLKQLGFYEFQKSVFVHPYDCEDEINYLIEFYDIRKFVRFIVADSLDNELHLKQYFNLV</sequence>
<feature type="domain" description="Transcriptional repressor PaaX-like central Cas2-like" evidence="1">
    <location>
        <begin position="101"/>
        <end position="173"/>
    </location>
</feature>